<dbReference type="RefSeq" id="WP_190920353.1">
    <property type="nucleotide sequence ID" value="NZ_JACXIZ010000035.1"/>
</dbReference>
<dbReference type="PROSITE" id="PS51257">
    <property type="entry name" value="PROKAR_LIPOPROTEIN"/>
    <property type="match status" value="1"/>
</dbReference>
<name>A0A927GU11_9BACL</name>
<organism evidence="3 4">
    <name type="scientific">Paenibacillus sabuli</name>
    <dbReference type="NCBI Taxonomy" id="2772509"/>
    <lineage>
        <taxon>Bacteria</taxon>
        <taxon>Bacillati</taxon>
        <taxon>Bacillota</taxon>
        <taxon>Bacilli</taxon>
        <taxon>Bacillales</taxon>
        <taxon>Paenibacillaceae</taxon>
        <taxon>Paenibacillus</taxon>
    </lineage>
</organism>
<dbReference type="SUPFAM" id="SSF53850">
    <property type="entry name" value="Periplasmic binding protein-like II"/>
    <property type="match status" value="1"/>
</dbReference>
<comment type="caution">
    <text evidence="3">The sequence shown here is derived from an EMBL/GenBank/DDBJ whole genome shotgun (WGS) entry which is preliminary data.</text>
</comment>
<dbReference type="InterPro" id="IPR050490">
    <property type="entry name" value="Bact_solute-bd_prot1"/>
</dbReference>
<evidence type="ECO:0000256" key="1">
    <source>
        <dbReference type="SAM" id="MobiDB-lite"/>
    </source>
</evidence>
<feature type="region of interest" description="Disordered" evidence="1">
    <location>
        <begin position="35"/>
        <end position="58"/>
    </location>
</feature>
<dbReference type="Proteomes" id="UP000621560">
    <property type="component" value="Unassembled WGS sequence"/>
</dbReference>
<evidence type="ECO:0000256" key="2">
    <source>
        <dbReference type="SAM" id="SignalP"/>
    </source>
</evidence>
<keyword evidence="4" id="KW-1185">Reference proteome</keyword>
<dbReference type="EMBL" id="JACXIZ010000035">
    <property type="protein sequence ID" value="MBD2847247.1"/>
    <property type="molecule type" value="Genomic_DNA"/>
</dbReference>
<proteinExistence type="predicted"/>
<sequence length="532" mass="58858">MKRKKGVRIWGGSAAAVLLACSVGLAGCTSGNGGSNQGGAGTGQNEQTNETSSGTNEERMSIDWMNIPSDLSDESYALNAVEEAFNVDIQYNDIPRADYVQKQQIVLTSGEVPDVMYVLDPNQLFKYVQQGLVAEVPVELIEAHMPGVKQALDSFAPQAWYYTKTDDRNYGIPLMYYNGQFNAKSAWRTDLLEEAGVEGIPQTLDEMEAAFEKLKQIGVYGMNTNGNSYYYAFFTIFGAYGVMPPQWMVKDGKVVNAAIQPEAREALERLADWYSKGYIDPEFVTGKELEQKFVEGKFAYNHSLSLNAFDESNPNSTLNAIKAIKPDGMMEMTPLPVGAEGQQGGWAWGSAGSIYAFGKHLEDEPEKMARIMEMMEQTLTDPETFMQVAVGEEGTHWEYNNPDQPGEGLTFIPPFDDSAKLATEGLKNSFESIFAGMPGPDVIEPFLGARVVEDMEQYNAPVWDIFGKPDVLPSAGKYWGDLTNLKTEVYAQIVRGDKTIEEFDAFVKQWNELGGAELEAEANELYQSVARQ</sequence>
<feature type="signal peptide" evidence="2">
    <location>
        <begin position="1"/>
        <end position="26"/>
    </location>
</feature>
<feature type="compositionally biased region" description="Polar residues" evidence="1">
    <location>
        <begin position="45"/>
        <end position="55"/>
    </location>
</feature>
<dbReference type="PANTHER" id="PTHR43649">
    <property type="entry name" value="ARABINOSE-BINDING PROTEIN-RELATED"/>
    <property type="match status" value="1"/>
</dbReference>
<feature type="chain" id="PRO_5039059888" evidence="2">
    <location>
        <begin position="27"/>
        <end position="532"/>
    </location>
</feature>
<dbReference type="AlphaFoldDB" id="A0A927GU11"/>
<dbReference type="PANTHER" id="PTHR43649:SF17">
    <property type="entry name" value="ABC TRANSPORTER SOLUTE BINDING PROTEIN-SUGAR TRANSPORT"/>
    <property type="match status" value="1"/>
</dbReference>
<reference evidence="3" key="1">
    <citation type="submission" date="2020-09" db="EMBL/GenBank/DDBJ databases">
        <title>A novel bacterium of genus Paenibacillus, isolated from South China Sea.</title>
        <authorList>
            <person name="Huang H."/>
            <person name="Mo K."/>
            <person name="Hu Y."/>
        </authorList>
    </citation>
    <scope>NUCLEOTIDE SEQUENCE</scope>
    <source>
        <strain evidence="3">IB182496</strain>
    </source>
</reference>
<dbReference type="InterPro" id="IPR006059">
    <property type="entry name" value="SBP"/>
</dbReference>
<dbReference type="Gene3D" id="3.40.190.10">
    <property type="entry name" value="Periplasmic binding protein-like II"/>
    <property type="match status" value="2"/>
</dbReference>
<evidence type="ECO:0000313" key="4">
    <source>
        <dbReference type="Proteomes" id="UP000621560"/>
    </source>
</evidence>
<accession>A0A927GU11</accession>
<dbReference type="Pfam" id="PF01547">
    <property type="entry name" value="SBP_bac_1"/>
    <property type="match status" value="1"/>
</dbReference>
<gene>
    <name evidence="3" type="ORF">IDH44_18770</name>
</gene>
<protein>
    <submittedName>
        <fullName evidence="3">Extracellular solute-binding protein</fullName>
    </submittedName>
</protein>
<evidence type="ECO:0000313" key="3">
    <source>
        <dbReference type="EMBL" id="MBD2847247.1"/>
    </source>
</evidence>
<keyword evidence="2" id="KW-0732">Signal</keyword>